<keyword evidence="2" id="KW-0255">Endonuclease</keyword>
<evidence type="ECO:0000313" key="3">
    <source>
        <dbReference type="Proteomes" id="UP000184522"/>
    </source>
</evidence>
<keyword evidence="2" id="KW-0540">Nuclease</keyword>
<proteinExistence type="predicted"/>
<keyword evidence="3" id="KW-1185">Reference proteome</keyword>
<dbReference type="AlphaFoldDB" id="A0A1M5N9V3"/>
<gene>
    <name evidence="2" type="ORF">SAMN05444148_1127</name>
</gene>
<dbReference type="PANTHER" id="PTHR42834:SF1">
    <property type="entry name" value="ENDONUCLEASE_EXONUCLEASE_PHOSPHATASE FAMILY PROTEIN (AFU_ORTHOLOGUE AFUA_3G09210)"/>
    <property type="match status" value="1"/>
</dbReference>
<dbReference type="Pfam" id="PF19580">
    <property type="entry name" value="Exo_endo_phos_3"/>
    <property type="match status" value="1"/>
</dbReference>
<dbReference type="SUPFAM" id="SSF56219">
    <property type="entry name" value="DNase I-like"/>
    <property type="match status" value="1"/>
</dbReference>
<reference evidence="3" key="1">
    <citation type="submission" date="2016-11" db="EMBL/GenBank/DDBJ databases">
        <authorList>
            <person name="Varghese N."/>
            <person name="Submissions S."/>
        </authorList>
    </citation>
    <scope>NUCLEOTIDE SEQUENCE [LARGE SCALE GENOMIC DNA]</scope>
    <source>
        <strain evidence="3">DSM 25330</strain>
    </source>
</reference>
<dbReference type="Gene3D" id="3.60.10.10">
    <property type="entry name" value="Endonuclease/exonuclease/phosphatase"/>
    <property type="match status" value="1"/>
</dbReference>
<keyword evidence="2" id="KW-0378">Hydrolase</keyword>
<dbReference type="InterPro" id="IPR036691">
    <property type="entry name" value="Endo/exonu/phosph_ase_sf"/>
</dbReference>
<dbReference type="InterPro" id="IPR005135">
    <property type="entry name" value="Endo/exonuclease/phosphatase"/>
</dbReference>
<dbReference type="GO" id="GO:0004527">
    <property type="term" value="F:exonuclease activity"/>
    <property type="evidence" value="ECO:0007669"/>
    <property type="project" value="UniProtKB-KW"/>
</dbReference>
<dbReference type="GO" id="GO:0004519">
    <property type="term" value="F:endonuclease activity"/>
    <property type="evidence" value="ECO:0007669"/>
    <property type="project" value="UniProtKB-KW"/>
</dbReference>
<dbReference type="OrthoDB" id="9802724at2"/>
<sequence length="315" mass="36888">MSKKYTIAFYNIENLFDTKDDEHTNDDDFLPFSAKRWTTKRYENKLRKLGQVISQIGEDDVDMPPSIVGLAEVENRHVVKDLIESKYLKHYDYDIVHYDSSDERGIDVALIYDKNVFEVSHSEPFAVYLTKEDGSRDYTRDVLLVTGRLNGEQIHVIVNHWSSRRQGEKETEYKRLAAAETVNRVIDVLHNNYDKPKVIVMGDFNDTPQNNSLLSLEEKSKLYNPFKKIATYDKGSLNHDFEWHLFDQILISNNFFDAKSTQFNLSKADVFNSQFLTQYHGKYKGQPFRTYVGKRYKGGYSDHFPVYIELKEDKV</sequence>
<name>A0A1M5N9V3_9FLAO</name>
<feature type="domain" description="Endonuclease/exonuclease/phosphatase" evidence="1">
    <location>
        <begin position="6"/>
        <end position="311"/>
    </location>
</feature>
<evidence type="ECO:0000259" key="1">
    <source>
        <dbReference type="Pfam" id="PF19580"/>
    </source>
</evidence>
<accession>A0A1M5N9V3</accession>
<dbReference type="PANTHER" id="PTHR42834">
    <property type="entry name" value="ENDONUCLEASE/EXONUCLEASE/PHOSPHATASE FAMILY PROTEIN (AFU_ORTHOLOGUE AFUA_3G09210)"/>
    <property type="match status" value="1"/>
</dbReference>
<dbReference type="EMBL" id="FQWS01000001">
    <property type="protein sequence ID" value="SHG86281.1"/>
    <property type="molecule type" value="Genomic_DNA"/>
</dbReference>
<organism evidence="2 3">
    <name type="scientific">Winogradskyella jejuensis</name>
    <dbReference type="NCBI Taxonomy" id="1089305"/>
    <lineage>
        <taxon>Bacteria</taxon>
        <taxon>Pseudomonadati</taxon>
        <taxon>Bacteroidota</taxon>
        <taxon>Flavobacteriia</taxon>
        <taxon>Flavobacteriales</taxon>
        <taxon>Flavobacteriaceae</taxon>
        <taxon>Winogradskyella</taxon>
    </lineage>
</organism>
<keyword evidence="2" id="KW-0269">Exonuclease</keyword>
<evidence type="ECO:0000313" key="2">
    <source>
        <dbReference type="EMBL" id="SHG86281.1"/>
    </source>
</evidence>
<protein>
    <submittedName>
        <fullName evidence="2">Endonuclease/Exonuclease/phosphatase family protein</fullName>
    </submittedName>
</protein>
<dbReference type="STRING" id="1089305.SAMN05444148_1127"/>
<dbReference type="RefSeq" id="WP_073084080.1">
    <property type="nucleotide sequence ID" value="NZ_FQWS01000001.1"/>
</dbReference>
<dbReference type="Proteomes" id="UP000184522">
    <property type="component" value="Unassembled WGS sequence"/>
</dbReference>